<sequence>MRIIKSPYPDVSIPDESLFTYLFRTCYNEGKPTDPAFIDAATGKAISREQTRDFALRFAYALREGFAQQGGISLKRGDTIMCFSVNSISWPIFMYGAFAAGVKATLANSGYTARELEYQYKDSGSKMVVVHPMMLPVVLEMFQNMNIPGREVKQRVIIADYGMKRAPGTENFVNIDDLLRKGSLGVEEQFAGELAHEVAFICYSSGTTGNPKGVMTTHRNVIAETLLARKVIPVDKKKRDDVMLGVLPFYHIYGACNLMAIPFSNGFPVVVVPKFDIIATFQCIEKYRITMMLAVPPMFLAMARHPARTKHNLSTLRYMNSGAAPLGAPLATELRTKLQAQGSNCWITQGYGLTESTSGSHCLHFEDHERKVGTVGHLMSNMEARLVREDGTDAEVGEPGELWMRGPIIMKGYHNNPEANAKSFSKDGFFITGDVATIDEEGYFRIVDRVKELIKYKGFQVAPAELESLLLQHPDINDAAVIGIEDEEEATEIPRAYVVHKDGRQNIDTEAFARAVQKWIEPRVAKHKLLRGGVVVIDIIPKSLSGKILRRELKERAKTETVSTDIRMKAKL</sequence>
<dbReference type="OrthoDB" id="1898221at2759"/>
<proteinExistence type="inferred from homology"/>
<dbReference type="Pfam" id="PF13193">
    <property type="entry name" value="AMP-binding_C"/>
    <property type="match status" value="1"/>
</dbReference>
<evidence type="ECO:0000259" key="4">
    <source>
        <dbReference type="Pfam" id="PF13193"/>
    </source>
</evidence>
<dbReference type="Gene3D" id="3.30.300.30">
    <property type="match status" value="1"/>
</dbReference>
<dbReference type="PANTHER" id="PTHR24096:SF149">
    <property type="entry name" value="AMP-BINDING DOMAIN-CONTAINING PROTEIN-RELATED"/>
    <property type="match status" value="1"/>
</dbReference>
<gene>
    <name evidence="5" type="ORF">BXZ70DRAFT_538565</name>
</gene>
<dbReference type="InterPro" id="IPR042099">
    <property type="entry name" value="ANL_N_sf"/>
</dbReference>
<organism evidence="5 6">
    <name type="scientific">Cristinia sonorae</name>
    <dbReference type="NCBI Taxonomy" id="1940300"/>
    <lineage>
        <taxon>Eukaryota</taxon>
        <taxon>Fungi</taxon>
        <taxon>Dikarya</taxon>
        <taxon>Basidiomycota</taxon>
        <taxon>Agaricomycotina</taxon>
        <taxon>Agaricomycetes</taxon>
        <taxon>Agaricomycetidae</taxon>
        <taxon>Agaricales</taxon>
        <taxon>Pleurotineae</taxon>
        <taxon>Stephanosporaceae</taxon>
        <taxon>Cristinia</taxon>
    </lineage>
</organism>
<dbReference type="FunFam" id="3.30.300.30:FF:000007">
    <property type="entry name" value="4-coumarate--CoA ligase 2"/>
    <property type="match status" value="1"/>
</dbReference>
<comment type="caution">
    <text evidence="5">The sequence shown here is derived from an EMBL/GenBank/DDBJ whole genome shotgun (WGS) entry which is preliminary data.</text>
</comment>
<protein>
    <submittedName>
        <fullName evidence="5">AMP binding protein</fullName>
    </submittedName>
</protein>
<dbReference type="InterPro" id="IPR025110">
    <property type="entry name" value="AMP-bd_C"/>
</dbReference>
<feature type="domain" description="AMP-binding enzyme C-terminal" evidence="4">
    <location>
        <begin position="465"/>
        <end position="547"/>
    </location>
</feature>
<evidence type="ECO:0000259" key="3">
    <source>
        <dbReference type="Pfam" id="PF00501"/>
    </source>
</evidence>
<evidence type="ECO:0000313" key="6">
    <source>
        <dbReference type="Proteomes" id="UP000813824"/>
    </source>
</evidence>
<dbReference type="AlphaFoldDB" id="A0A8K0XL92"/>
<dbReference type="InterPro" id="IPR020845">
    <property type="entry name" value="AMP-binding_CS"/>
</dbReference>
<comment type="similarity">
    <text evidence="1">Belongs to the ATP-dependent AMP-binding enzyme family.</text>
</comment>
<dbReference type="PANTHER" id="PTHR24096">
    <property type="entry name" value="LONG-CHAIN-FATTY-ACID--COA LIGASE"/>
    <property type="match status" value="1"/>
</dbReference>
<dbReference type="Pfam" id="PF00501">
    <property type="entry name" value="AMP-binding"/>
    <property type="match status" value="1"/>
</dbReference>
<dbReference type="InterPro" id="IPR000873">
    <property type="entry name" value="AMP-dep_synth/lig_dom"/>
</dbReference>
<evidence type="ECO:0000256" key="1">
    <source>
        <dbReference type="ARBA" id="ARBA00006432"/>
    </source>
</evidence>
<keyword evidence="2" id="KW-0436">Ligase</keyword>
<name>A0A8K0XL92_9AGAR</name>
<dbReference type="Gene3D" id="3.40.50.12780">
    <property type="entry name" value="N-terminal domain of ligase-like"/>
    <property type="match status" value="1"/>
</dbReference>
<reference evidence="5" key="1">
    <citation type="journal article" date="2021" name="New Phytol.">
        <title>Evolutionary innovations through gain and loss of genes in the ectomycorrhizal Boletales.</title>
        <authorList>
            <person name="Wu G."/>
            <person name="Miyauchi S."/>
            <person name="Morin E."/>
            <person name="Kuo A."/>
            <person name="Drula E."/>
            <person name="Varga T."/>
            <person name="Kohler A."/>
            <person name="Feng B."/>
            <person name="Cao Y."/>
            <person name="Lipzen A."/>
            <person name="Daum C."/>
            <person name="Hundley H."/>
            <person name="Pangilinan J."/>
            <person name="Johnson J."/>
            <person name="Barry K."/>
            <person name="LaButti K."/>
            <person name="Ng V."/>
            <person name="Ahrendt S."/>
            <person name="Min B."/>
            <person name="Choi I.G."/>
            <person name="Park H."/>
            <person name="Plett J.M."/>
            <person name="Magnuson J."/>
            <person name="Spatafora J.W."/>
            <person name="Nagy L.G."/>
            <person name="Henrissat B."/>
            <person name="Grigoriev I.V."/>
            <person name="Yang Z.L."/>
            <person name="Xu J."/>
            <person name="Martin F.M."/>
        </authorList>
    </citation>
    <scope>NUCLEOTIDE SEQUENCE</scope>
    <source>
        <strain evidence="5">KKN 215</strain>
    </source>
</reference>
<keyword evidence="6" id="KW-1185">Reference proteome</keyword>
<feature type="domain" description="AMP-dependent synthetase/ligase" evidence="3">
    <location>
        <begin position="29"/>
        <end position="414"/>
    </location>
</feature>
<dbReference type="CDD" id="cd05911">
    <property type="entry name" value="Firefly_Luc_like"/>
    <property type="match status" value="1"/>
</dbReference>
<evidence type="ECO:0000256" key="2">
    <source>
        <dbReference type="ARBA" id="ARBA00022598"/>
    </source>
</evidence>
<dbReference type="SUPFAM" id="SSF56801">
    <property type="entry name" value="Acetyl-CoA synthetase-like"/>
    <property type="match status" value="1"/>
</dbReference>
<dbReference type="GO" id="GO:0016405">
    <property type="term" value="F:CoA-ligase activity"/>
    <property type="evidence" value="ECO:0007669"/>
    <property type="project" value="TreeGrafter"/>
</dbReference>
<dbReference type="InterPro" id="IPR045851">
    <property type="entry name" value="AMP-bd_C_sf"/>
</dbReference>
<evidence type="ECO:0000313" key="5">
    <source>
        <dbReference type="EMBL" id="KAH8087870.1"/>
    </source>
</evidence>
<dbReference type="EMBL" id="JAEVFJ010000040">
    <property type="protein sequence ID" value="KAH8087870.1"/>
    <property type="molecule type" value="Genomic_DNA"/>
</dbReference>
<accession>A0A8K0XL92</accession>
<dbReference type="PROSITE" id="PS00455">
    <property type="entry name" value="AMP_BINDING"/>
    <property type="match status" value="1"/>
</dbReference>
<dbReference type="Proteomes" id="UP000813824">
    <property type="component" value="Unassembled WGS sequence"/>
</dbReference>